<feature type="region of interest" description="Disordered" evidence="3">
    <location>
        <begin position="12"/>
        <end position="50"/>
    </location>
</feature>
<name>A0A7X6LUA2_9NOCA</name>
<evidence type="ECO:0000256" key="1">
    <source>
        <dbReference type="ARBA" id="ARBA00022723"/>
    </source>
</evidence>
<dbReference type="GO" id="GO:0016829">
    <property type="term" value="F:lyase activity"/>
    <property type="evidence" value="ECO:0007669"/>
    <property type="project" value="UniProtKB-KW"/>
</dbReference>
<keyword evidence="1" id="KW-0479">Metal-binding</keyword>
<dbReference type="InterPro" id="IPR002762">
    <property type="entry name" value="CbiX-like"/>
</dbReference>
<gene>
    <name evidence="4" type="ORF">HGA07_03045</name>
</gene>
<evidence type="ECO:0000313" key="4">
    <source>
        <dbReference type="EMBL" id="NKY84602.1"/>
    </source>
</evidence>
<evidence type="ECO:0000313" key="5">
    <source>
        <dbReference type="Proteomes" id="UP000523447"/>
    </source>
</evidence>
<accession>A0A7X6LUA2</accession>
<dbReference type="InterPro" id="IPR050963">
    <property type="entry name" value="Sirohydro_Cobaltochel/CbiX"/>
</dbReference>
<dbReference type="GO" id="GO:0046872">
    <property type="term" value="F:metal ion binding"/>
    <property type="evidence" value="ECO:0007669"/>
    <property type="project" value="UniProtKB-KW"/>
</dbReference>
<evidence type="ECO:0000256" key="2">
    <source>
        <dbReference type="ARBA" id="ARBA00023239"/>
    </source>
</evidence>
<dbReference type="PANTHER" id="PTHR33542">
    <property type="entry name" value="SIROHYDROCHLORIN FERROCHELATASE, CHLOROPLASTIC"/>
    <property type="match status" value="1"/>
</dbReference>
<comment type="caution">
    <text evidence="4">The sequence shown here is derived from an EMBL/GenBank/DDBJ whole genome shotgun (WGS) entry which is preliminary data.</text>
</comment>
<keyword evidence="2" id="KW-0456">Lyase</keyword>
<keyword evidence="5" id="KW-1185">Reference proteome</keyword>
<dbReference type="Gene3D" id="3.40.50.1400">
    <property type="match status" value="2"/>
</dbReference>
<dbReference type="CDD" id="cd03416">
    <property type="entry name" value="CbiX_SirB_N"/>
    <property type="match status" value="1"/>
</dbReference>
<evidence type="ECO:0000256" key="3">
    <source>
        <dbReference type="SAM" id="MobiDB-lite"/>
    </source>
</evidence>
<dbReference type="Proteomes" id="UP000523447">
    <property type="component" value="Unassembled WGS sequence"/>
</dbReference>
<sequence>MFVSGEWSYRPFAAPTAPPGTALADAGAGTDRGAGPAAESSPVPTSRRIRDSVTRRAPAFIAVAHGSRDPRSAATMSAVVAEIAGRRPDADVRLAFLDLNTPSVEQVIDAVAAQGHAEVVVVPLLLGSAFHARVDLPGILAAARNRHPLLRIVQADVLGTDERLVTALRDRVVSLGADPADSGLGVAVAAVGSSSAAANRITEQVAAALAVGTSWRTAICFATTEPALPQAVSELRRLGARRVVVAPWFLAPGLLTDRLAAADPTLRHAPTIGAHRLLVDVAVDRHDAADRDRLDLSA</sequence>
<reference evidence="4 5" key="1">
    <citation type="submission" date="2020-04" db="EMBL/GenBank/DDBJ databases">
        <title>MicrobeNet Type strains.</title>
        <authorList>
            <person name="Nicholson A.C."/>
        </authorList>
    </citation>
    <scope>NUCLEOTIDE SEQUENCE [LARGE SCALE GENOMIC DNA]</scope>
    <source>
        <strain evidence="4 5">DSM 44445</strain>
    </source>
</reference>
<feature type="compositionally biased region" description="Low complexity" evidence="3">
    <location>
        <begin position="12"/>
        <end position="38"/>
    </location>
</feature>
<dbReference type="PANTHER" id="PTHR33542:SF5">
    <property type="entry name" value="FERROCHELATASE CHE1"/>
    <property type="match status" value="1"/>
</dbReference>
<dbReference type="EMBL" id="JAAXPE010000002">
    <property type="protein sequence ID" value="NKY84602.1"/>
    <property type="molecule type" value="Genomic_DNA"/>
</dbReference>
<organism evidence="4 5">
    <name type="scientific">Nocardia veterana</name>
    <dbReference type="NCBI Taxonomy" id="132249"/>
    <lineage>
        <taxon>Bacteria</taxon>
        <taxon>Bacillati</taxon>
        <taxon>Actinomycetota</taxon>
        <taxon>Actinomycetes</taxon>
        <taxon>Mycobacteriales</taxon>
        <taxon>Nocardiaceae</taxon>
        <taxon>Nocardia</taxon>
    </lineage>
</organism>
<dbReference type="Pfam" id="PF01903">
    <property type="entry name" value="CbiX"/>
    <property type="match status" value="2"/>
</dbReference>
<protein>
    <submittedName>
        <fullName evidence="4">Sirohydrochlorin chelatase</fullName>
    </submittedName>
</protein>
<dbReference type="AlphaFoldDB" id="A0A7X6LUA2"/>
<proteinExistence type="predicted"/>
<dbReference type="SUPFAM" id="SSF53800">
    <property type="entry name" value="Chelatase"/>
    <property type="match status" value="1"/>
</dbReference>